<keyword evidence="23" id="KW-1185">Reference proteome</keyword>
<dbReference type="EC" id="2.1.1.-" evidence="18"/>
<keyword evidence="3" id="KW-1003">Cell membrane</keyword>
<proteinExistence type="inferred from homology"/>
<evidence type="ECO:0000256" key="15">
    <source>
        <dbReference type="ARBA" id="ARBA00067082"/>
    </source>
</evidence>
<dbReference type="GO" id="GO:0032259">
    <property type="term" value="P:methylation"/>
    <property type="evidence" value="ECO:0007669"/>
    <property type="project" value="UniProtKB-KW"/>
</dbReference>
<evidence type="ECO:0000256" key="4">
    <source>
        <dbReference type="ARBA" id="ARBA00022519"/>
    </source>
</evidence>
<feature type="transmembrane region" description="Helical" evidence="19">
    <location>
        <begin position="225"/>
        <end position="251"/>
    </location>
</feature>
<dbReference type="PANTHER" id="PTHR30487:SF0">
    <property type="entry name" value="PREPILIN LEADER PEPTIDASE_N-METHYLTRANSFERASE-RELATED"/>
    <property type="match status" value="1"/>
</dbReference>
<evidence type="ECO:0000259" key="20">
    <source>
        <dbReference type="Pfam" id="PF01478"/>
    </source>
</evidence>
<evidence type="ECO:0000259" key="21">
    <source>
        <dbReference type="Pfam" id="PF06750"/>
    </source>
</evidence>
<evidence type="ECO:0000256" key="10">
    <source>
        <dbReference type="ARBA" id="ARBA00022801"/>
    </source>
</evidence>
<dbReference type="Proteomes" id="UP000236655">
    <property type="component" value="Chromosome"/>
</dbReference>
<dbReference type="RefSeq" id="WP_102952369.1">
    <property type="nucleotide sequence ID" value="NZ_CP024847.1"/>
</dbReference>
<evidence type="ECO:0000256" key="3">
    <source>
        <dbReference type="ARBA" id="ARBA00022475"/>
    </source>
</evidence>
<evidence type="ECO:0000313" key="23">
    <source>
        <dbReference type="Proteomes" id="UP000236655"/>
    </source>
</evidence>
<dbReference type="KEGG" id="nba:CUN60_12555"/>
<name>A0A2I7N9G3_9NEIS</name>
<keyword evidence="7 18" id="KW-0808">Transferase</keyword>
<accession>A0A2I7N9G3</accession>
<keyword evidence="13 18" id="KW-0511">Multifunctional enzyme</keyword>
<keyword evidence="5 18" id="KW-0489">Methyltransferase</keyword>
<dbReference type="EMBL" id="CP024847">
    <property type="protein sequence ID" value="AUR53083.1"/>
    <property type="molecule type" value="Genomic_DNA"/>
</dbReference>
<evidence type="ECO:0000256" key="11">
    <source>
        <dbReference type="ARBA" id="ARBA00022989"/>
    </source>
</evidence>
<dbReference type="AlphaFoldDB" id="A0A2I7N9G3"/>
<evidence type="ECO:0000256" key="19">
    <source>
        <dbReference type="SAM" id="Phobius"/>
    </source>
</evidence>
<keyword evidence="12 19" id="KW-0472">Membrane</keyword>
<sequence length="290" mass="32166">MIDLFGFLFFNSLLFRAICLFLFGICIGSFLNVVIYRLPIMLQKSWRNQCVELLGAECGVSSDNTHFNLLHPASHCPKCHSKVPVWTNIPILGYFLIAGKCIKCKMRISIRYPLVELVSGLLFVAIGFIESETLSIIGALIFTSIIICLILIDFDTFLLPDELTLPLVWLGLLFNLNGSICGGLSNAVIGAVVGYLFLWSIYWLFKLITKKEGMGYGDFKLLAAIGAWLGWQSLLNVIIISSLAGIIYAVIMRLTGRLLPNKPIPFGPFLGVAGLVTFFYGNKLLPLVLF</sequence>
<feature type="transmembrane region" description="Helical" evidence="19">
    <location>
        <begin position="110"/>
        <end position="129"/>
    </location>
</feature>
<dbReference type="InterPro" id="IPR000045">
    <property type="entry name" value="Prepilin_IV_endopep_pep"/>
</dbReference>
<evidence type="ECO:0000256" key="6">
    <source>
        <dbReference type="ARBA" id="ARBA00022670"/>
    </source>
</evidence>
<keyword evidence="8" id="KW-0949">S-adenosyl-L-methionine</keyword>
<keyword evidence="6 18" id="KW-0645">Protease</keyword>
<feature type="domain" description="Prepilin type IV endopeptidase peptidase" evidence="20">
    <location>
        <begin position="140"/>
        <end position="250"/>
    </location>
</feature>
<evidence type="ECO:0000256" key="12">
    <source>
        <dbReference type="ARBA" id="ARBA00023136"/>
    </source>
</evidence>
<dbReference type="Gene3D" id="1.20.120.1220">
    <property type="match status" value="1"/>
</dbReference>
<evidence type="ECO:0000313" key="22">
    <source>
        <dbReference type="EMBL" id="AUR53083.1"/>
    </source>
</evidence>
<dbReference type="PRINTS" id="PR00864">
    <property type="entry name" value="PREPILNPTASE"/>
</dbReference>
<dbReference type="InterPro" id="IPR050882">
    <property type="entry name" value="Prepilin_peptidase/N-MTase"/>
</dbReference>
<keyword evidence="10 18" id="KW-0378">Hydrolase</keyword>
<feature type="transmembrane region" description="Helical" evidence="19">
    <location>
        <begin position="13"/>
        <end position="38"/>
    </location>
</feature>
<feature type="transmembrane region" description="Helical" evidence="19">
    <location>
        <begin position="135"/>
        <end position="159"/>
    </location>
</feature>
<dbReference type="GO" id="GO:0006465">
    <property type="term" value="P:signal peptide processing"/>
    <property type="evidence" value="ECO:0007669"/>
    <property type="project" value="TreeGrafter"/>
</dbReference>
<keyword evidence="4" id="KW-0997">Cell inner membrane</keyword>
<feature type="transmembrane region" description="Helical" evidence="19">
    <location>
        <begin position="180"/>
        <end position="205"/>
    </location>
</feature>
<evidence type="ECO:0000256" key="8">
    <source>
        <dbReference type="ARBA" id="ARBA00022691"/>
    </source>
</evidence>
<reference evidence="23" key="1">
    <citation type="submission" date="2017-11" db="EMBL/GenBank/DDBJ databases">
        <authorList>
            <person name="Chan K.G."/>
            <person name="Lee L.S."/>
        </authorList>
    </citation>
    <scope>NUCLEOTIDE SEQUENCE [LARGE SCALE GENOMIC DNA]</scope>
    <source>
        <strain evidence="23">DSM 100970</strain>
    </source>
</reference>
<evidence type="ECO:0000256" key="13">
    <source>
        <dbReference type="ARBA" id="ARBA00023268"/>
    </source>
</evidence>
<evidence type="ECO:0000256" key="1">
    <source>
        <dbReference type="ARBA" id="ARBA00004429"/>
    </source>
</evidence>
<gene>
    <name evidence="22" type="ORF">CUN60_12555</name>
</gene>
<evidence type="ECO:0000256" key="5">
    <source>
        <dbReference type="ARBA" id="ARBA00022603"/>
    </source>
</evidence>
<feature type="domain" description="Prepilin peptidase A24 N-terminal" evidence="21">
    <location>
        <begin position="22"/>
        <end position="126"/>
    </location>
</feature>
<evidence type="ECO:0000256" key="14">
    <source>
        <dbReference type="ARBA" id="ARBA00050401"/>
    </source>
</evidence>
<keyword evidence="9 18" id="KW-0812">Transmembrane</keyword>
<dbReference type="Pfam" id="PF01478">
    <property type="entry name" value="Peptidase_A24"/>
    <property type="match status" value="1"/>
</dbReference>
<comment type="catalytic activity">
    <reaction evidence="14 18">
        <text>Typically cleaves a -Gly-|-Phe- bond to release an N-terminal, basic peptide of 5-8 residues from type IV prepilin, and then N-methylates the new N-terminal amino group, the methyl donor being S-adenosyl-L-methionine.</text>
        <dbReference type="EC" id="3.4.23.43"/>
    </reaction>
</comment>
<evidence type="ECO:0000256" key="7">
    <source>
        <dbReference type="ARBA" id="ARBA00022679"/>
    </source>
</evidence>
<evidence type="ECO:0000256" key="2">
    <source>
        <dbReference type="ARBA" id="ARBA00005801"/>
    </source>
</evidence>
<dbReference type="GO" id="GO:0008168">
    <property type="term" value="F:methyltransferase activity"/>
    <property type="evidence" value="ECO:0007669"/>
    <property type="project" value="UniProtKB-KW"/>
</dbReference>
<dbReference type="PANTHER" id="PTHR30487">
    <property type="entry name" value="TYPE 4 PREPILIN-LIKE PROTEINS LEADER PEPTIDE-PROCESSING ENZYME"/>
    <property type="match status" value="1"/>
</dbReference>
<comment type="function">
    <text evidence="18">Plays an essential role in type IV pili and type II pseudopili formation by proteolytically removing the leader sequence from substrate proteins and subsequently monomethylating the alpha-amino group of the newly exposed N-terminal phenylalanine.</text>
</comment>
<dbReference type="GO" id="GO:0005886">
    <property type="term" value="C:plasma membrane"/>
    <property type="evidence" value="ECO:0007669"/>
    <property type="project" value="UniProtKB-SubCell"/>
</dbReference>
<evidence type="ECO:0000256" key="17">
    <source>
        <dbReference type="RuleBase" id="RU003793"/>
    </source>
</evidence>
<feature type="transmembrane region" description="Helical" evidence="19">
    <location>
        <begin position="263"/>
        <end position="281"/>
    </location>
</feature>
<comment type="similarity">
    <text evidence="2 17">Belongs to the peptidase A24 family.</text>
</comment>
<evidence type="ECO:0000256" key="16">
    <source>
        <dbReference type="ARBA" id="ARBA00071870"/>
    </source>
</evidence>
<dbReference type="InterPro" id="IPR010627">
    <property type="entry name" value="Prepilin_pept_A24_N"/>
</dbReference>
<dbReference type="Pfam" id="PF06750">
    <property type="entry name" value="A24_N_bact"/>
    <property type="match status" value="1"/>
</dbReference>
<keyword evidence="11 19" id="KW-1133">Transmembrane helix</keyword>
<comment type="subcellular location">
    <subcellularLocation>
        <location evidence="1">Cell inner membrane</location>
        <topology evidence="1">Multi-pass membrane protein</topology>
    </subcellularLocation>
    <subcellularLocation>
        <location evidence="18">Cell membrane</location>
        <topology evidence="18">Multi-pass membrane protein</topology>
    </subcellularLocation>
</comment>
<evidence type="ECO:0000256" key="9">
    <source>
        <dbReference type="ARBA" id="ARBA00022692"/>
    </source>
</evidence>
<dbReference type="OrthoDB" id="9789291at2"/>
<dbReference type="EC" id="3.4.23.43" evidence="15 18"/>
<evidence type="ECO:0000256" key="18">
    <source>
        <dbReference type="RuleBase" id="RU003794"/>
    </source>
</evidence>
<dbReference type="GO" id="GO:0004190">
    <property type="term" value="F:aspartic-type endopeptidase activity"/>
    <property type="evidence" value="ECO:0007669"/>
    <property type="project" value="UniProtKB-EC"/>
</dbReference>
<organism evidence="22 23">
    <name type="scientific">Aquella oligotrophica</name>
    <dbReference type="NCBI Taxonomy" id="2067065"/>
    <lineage>
        <taxon>Bacteria</taxon>
        <taxon>Pseudomonadati</taxon>
        <taxon>Pseudomonadota</taxon>
        <taxon>Betaproteobacteria</taxon>
        <taxon>Neisseriales</taxon>
        <taxon>Neisseriaceae</taxon>
        <taxon>Aquella</taxon>
    </lineage>
</organism>
<protein>
    <recommendedName>
        <fullName evidence="16 18">Prepilin leader peptidase/N-methyltransferase</fullName>
        <ecNumber evidence="18">2.1.1.-</ecNumber>
        <ecNumber evidence="15 18">3.4.23.43</ecNumber>
    </recommendedName>
</protein>
<dbReference type="FunFam" id="1.20.120.1220:FF:000001">
    <property type="entry name" value="Type 4 prepilin-like proteins leader peptide-processing enzyme"/>
    <property type="match status" value="1"/>
</dbReference>
<dbReference type="InterPro" id="IPR014032">
    <property type="entry name" value="Peptidase_A24A_bac"/>
</dbReference>